<keyword evidence="4" id="KW-0904">Protein phosphatase</keyword>
<dbReference type="InterPro" id="IPR017867">
    <property type="entry name" value="Tyr_phospatase_low_mol_wt"/>
</dbReference>
<dbReference type="InterPro" id="IPR023485">
    <property type="entry name" value="Ptyr_pPase"/>
</dbReference>
<proteinExistence type="inferred from homology"/>
<organism evidence="7 8">
    <name type="scientific">Roseinatronobacter monicus</name>
    <dbReference type="NCBI Taxonomy" id="393481"/>
    <lineage>
        <taxon>Bacteria</taxon>
        <taxon>Pseudomonadati</taxon>
        <taxon>Pseudomonadota</taxon>
        <taxon>Alphaproteobacteria</taxon>
        <taxon>Rhodobacterales</taxon>
        <taxon>Paracoccaceae</taxon>
        <taxon>Roseinatronobacter</taxon>
    </lineage>
</organism>
<dbReference type="CDD" id="cd16343">
    <property type="entry name" value="LMWPTP"/>
    <property type="match status" value="1"/>
</dbReference>
<feature type="active site" evidence="5">
    <location>
        <position position="17"/>
    </location>
</feature>
<protein>
    <recommendedName>
        <fullName evidence="2">protein-tyrosine-phosphatase</fullName>
        <ecNumber evidence="2">3.1.3.48</ecNumber>
    </recommendedName>
</protein>
<dbReference type="EC" id="3.1.3.48" evidence="2"/>
<dbReference type="AlphaFoldDB" id="A0A543KI89"/>
<sequence length="163" mass="17739">MTQAERVVFVCLGNICRSPTAHGIFRDKAAQAGLNVVIDSAGTGDWHIGSAPDNRAVRAAQSRGYDLSDLRARQFSPADFTDYDLILAMDRANLRAIEAQRPSGNATPVALFLDLIGQHDSDVPDPYLDGGFDHVLDLIEQGTDMLVSRMKKGQGCTQHLPFL</sequence>
<comment type="caution">
    <text evidence="7">The sequence shown here is derived from an EMBL/GenBank/DDBJ whole genome shotgun (WGS) entry which is preliminary data.</text>
</comment>
<comment type="similarity">
    <text evidence="1">Belongs to the low molecular weight phosphotyrosine protein phosphatase family.</text>
</comment>
<dbReference type="Proteomes" id="UP000320582">
    <property type="component" value="Unassembled WGS sequence"/>
</dbReference>
<evidence type="ECO:0000256" key="4">
    <source>
        <dbReference type="ARBA" id="ARBA00022912"/>
    </source>
</evidence>
<dbReference type="Gene3D" id="3.40.50.2300">
    <property type="match status" value="1"/>
</dbReference>
<evidence type="ECO:0000259" key="6">
    <source>
        <dbReference type="SMART" id="SM00226"/>
    </source>
</evidence>
<name>A0A543KI89_9RHOB</name>
<keyword evidence="3" id="KW-0378">Hydrolase</keyword>
<keyword evidence="8" id="KW-1185">Reference proteome</keyword>
<dbReference type="InterPro" id="IPR036196">
    <property type="entry name" value="Ptyr_pPase_sf"/>
</dbReference>
<dbReference type="RefSeq" id="WP_142083796.1">
    <property type="nucleotide sequence ID" value="NZ_VFPT01000001.1"/>
</dbReference>
<gene>
    <name evidence="7" type="ORF">BD293_3476</name>
</gene>
<reference evidence="7 8" key="1">
    <citation type="submission" date="2019-06" db="EMBL/GenBank/DDBJ databases">
        <title>Genomic Encyclopedia of Archaeal and Bacterial Type Strains, Phase II (KMG-II): from individual species to whole genera.</title>
        <authorList>
            <person name="Goeker M."/>
        </authorList>
    </citation>
    <scope>NUCLEOTIDE SEQUENCE [LARGE SCALE GENOMIC DNA]</scope>
    <source>
        <strain evidence="7 8">DSM 18423</strain>
    </source>
</reference>
<evidence type="ECO:0000256" key="5">
    <source>
        <dbReference type="PIRSR" id="PIRSR617867-1"/>
    </source>
</evidence>
<dbReference type="OrthoDB" id="9784339at2"/>
<feature type="active site" description="Proton donor" evidence="5">
    <location>
        <position position="125"/>
    </location>
</feature>
<dbReference type="GO" id="GO:0004725">
    <property type="term" value="F:protein tyrosine phosphatase activity"/>
    <property type="evidence" value="ECO:0007669"/>
    <property type="project" value="UniProtKB-EC"/>
</dbReference>
<dbReference type="PANTHER" id="PTHR11717">
    <property type="entry name" value="LOW MOLECULAR WEIGHT PROTEIN TYROSINE PHOSPHATASE"/>
    <property type="match status" value="1"/>
</dbReference>
<accession>A0A543KI89</accession>
<evidence type="ECO:0000256" key="1">
    <source>
        <dbReference type="ARBA" id="ARBA00011063"/>
    </source>
</evidence>
<evidence type="ECO:0000313" key="7">
    <source>
        <dbReference type="EMBL" id="TQM94788.1"/>
    </source>
</evidence>
<dbReference type="SMART" id="SM00226">
    <property type="entry name" value="LMWPc"/>
    <property type="match status" value="1"/>
</dbReference>
<feature type="active site" description="Nucleophile" evidence="5">
    <location>
        <position position="11"/>
    </location>
</feature>
<evidence type="ECO:0000256" key="3">
    <source>
        <dbReference type="ARBA" id="ARBA00022801"/>
    </source>
</evidence>
<dbReference type="PANTHER" id="PTHR11717:SF7">
    <property type="entry name" value="LOW MOLECULAR WEIGHT PHOSPHOTYROSINE PROTEIN PHOSPHATASE"/>
    <property type="match status" value="1"/>
</dbReference>
<dbReference type="Pfam" id="PF01451">
    <property type="entry name" value="LMWPc"/>
    <property type="match status" value="1"/>
</dbReference>
<dbReference type="SUPFAM" id="SSF52788">
    <property type="entry name" value="Phosphotyrosine protein phosphatases I"/>
    <property type="match status" value="1"/>
</dbReference>
<feature type="domain" description="Phosphotyrosine protein phosphatase I" evidence="6">
    <location>
        <begin position="5"/>
        <end position="149"/>
    </location>
</feature>
<dbReference type="PRINTS" id="PR00719">
    <property type="entry name" value="LMWPTPASE"/>
</dbReference>
<evidence type="ECO:0000313" key="8">
    <source>
        <dbReference type="Proteomes" id="UP000320582"/>
    </source>
</evidence>
<dbReference type="InterPro" id="IPR050438">
    <property type="entry name" value="LMW_PTPase"/>
</dbReference>
<evidence type="ECO:0000256" key="2">
    <source>
        <dbReference type="ARBA" id="ARBA00013064"/>
    </source>
</evidence>
<dbReference type="EMBL" id="VFPT01000001">
    <property type="protein sequence ID" value="TQM94788.1"/>
    <property type="molecule type" value="Genomic_DNA"/>
</dbReference>